<accession>A0A2J6TGC5</accession>
<dbReference type="InterPro" id="IPR054464">
    <property type="entry name" value="ULD_fung"/>
</dbReference>
<gene>
    <name evidence="2" type="ORF">K444DRAFT_525361</name>
</gene>
<dbReference type="Proteomes" id="UP000235371">
    <property type="component" value="Unassembled WGS sequence"/>
</dbReference>
<dbReference type="OrthoDB" id="3045089at2759"/>
<reference evidence="2 3" key="1">
    <citation type="submission" date="2016-04" db="EMBL/GenBank/DDBJ databases">
        <title>A degradative enzymes factory behind the ericoid mycorrhizal symbiosis.</title>
        <authorList>
            <consortium name="DOE Joint Genome Institute"/>
            <person name="Martino E."/>
            <person name="Morin E."/>
            <person name="Grelet G."/>
            <person name="Kuo A."/>
            <person name="Kohler A."/>
            <person name="Daghino S."/>
            <person name="Barry K."/>
            <person name="Choi C."/>
            <person name="Cichocki N."/>
            <person name="Clum A."/>
            <person name="Copeland A."/>
            <person name="Hainaut M."/>
            <person name="Haridas S."/>
            <person name="Labutti K."/>
            <person name="Lindquist E."/>
            <person name="Lipzen A."/>
            <person name="Khouja H.-R."/>
            <person name="Murat C."/>
            <person name="Ohm R."/>
            <person name="Olson A."/>
            <person name="Spatafora J."/>
            <person name="Veneault-Fourrey C."/>
            <person name="Henrissat B."/>
            <person name="Grigoriev I."/>
            <person name="Martin F."/>
            <person name="Perotto S."/>
        </authorList>
    </citation>
    <scope>NUCLEOTIDE SEQUENCE [LARGE SCALE GENOMIC DNA]</scope>
    <source>
        <strain evidence="2 3">E</strain>
    </source>
</reference>
<proteinExistence type="predicted"/>
<dbReference type="PANTHER" id="PTHR38886">
    <property type="entry name" value="SESA DOMAIN-CONTAINING PROTEIN"/>
    <property type="match status" value="1"/>
</dbReference>
<organism evidence="2 3">
    <name type="scientific">Hyaloscypha bicolor E</name>
    <dbReference type="NCBI Taxonomy" id="1095630"/>
    <lineage>
        <taxon>Eukaryota</taxon>
        <taxon>Fungi</taxon>
        <taxon>Dikarya</taxon>
        <taxon>Ascomycota</taxon>
        <taxon>Pezizomycotina</taxon>
        <taxon>Leotiomycetes</taxon>
        <taxon>Helotiales</taxon>
        <taxon>Hyaloscyphaceae</taxon>
        <taxon>Hyaloscypha</taxon>
        <taxon>Hyaloscypha bicolor</taxon>
    </lineage>
</organism>
<dbReference type="EMBL" id="KZ613785">
    <property type="protein sequence ID" value="PMD62077.1"/>
    <property type="molecule type" value="Genomic_DNA"/>
</dbReference>
<dbReference type="STRING" id="1095630.A0A2J6TGC5"/>
<dbReference type="InParanoid" id="A0A2J6TGC5"/>
<dbReference type="Pfam" id="PF22893">
    <property type="entry name" value="ULD_2"/>
    <property type="match status" value="1"/>
</dbReference>
<feature type="domain" description="Ubiquitin-like" evidence="1">
    <location>
        <begin position="199"/>
        <end position="280"/>
    </location>
</feature>
<sequence>MAAPDFGFSFGDFVSAIKIVKDICRALRDTGGAKDEFQHVLIDLQHLVILLEQLNHGVWDHGGDAGHLNAIKGMALTCKTPLQEFLDKMEEYKSLQGTKMGKISLEQTDTERSISTLVRIFTGSKVGVEHFQNLNRAQHTEVQRRFNKLEKMHKCGHVITVSNSEAIKRLEKIIQQLLTYALLREMHCTILRALVFGNQDSIQFTDALGRTEPLPYQYFRHWDIFEAMLRCRFKQLPGEKLVEQGRYHLLDTKRKDLVIDRSRWERSVFPGTGISMSMIILGMLFNKGSCPRVTCGARNAHRSIESSFIIRSVPRIAICGNPDALQLQM</sequence>
<evidence type="ECO:0000313" key="2">
    <source>
        <dbReference type="EMBL" id="PMD62077.1"/>
    </source>
</evidence>
<dbReference type="PANTHER" id="PTHR38886:SF1">
    <property type="entry name" value="NACHT-NTPASE AND P-LOOP NTPASES N-TERMINAL DOMAIN-CONTAINING PROTEIN"/>
    <property type="match status" value="1"/>
</dbReference>
<evidence type="ECO:0000259" key="1">
    <source>
        <dbReference type="Pfam" id="PF22893"/>
    </source>
</evidence>
<keyword evidence="3" id="KW-1185">Reference proteome</keyword>
<dbReference type="RefSeq" id="XP_024738981.1">
    <property type="nucleotide sequence ID" value="XM_024874440.1"/>
</dbReference>
<dbReference type="GeneID" id="36582520"/>
<protein>
    <recommendedName>
        <fullName evidence="1">Ubiquitin-like domain-containing protein</fullName>
    </recommendedName>
</protein>
<dbReference type="AlphaFoldDB" id="A0A2J6TGC5"/>
<name>A0A2J6TGC5_9HELO</name>
<evidence type="ECO:0000313" key="3">
    <source>
        <dbReference type="Proteomes" id="UP000235371"/>
    </source>
</evidence>